<evidence type="ECO:0000256" key="1">
    <source>
        <dbReference type="SAM" id="MobiDB-lite"/>
    </source>
</evidence>
<dbReference type="EMBL" id="JACIEI010000022">
    <property type="protein sequence ID" value="MBB3995916.1"/>
    <property type="molecule type" value="Genomic_DNA"/>
</dbReference>
<comment type="caution">
    <text evidence="2">The sequence shown here is derived from an EMBL/GenBank/DDBJ whole genome shotgun (WGS) entry which is preliminary data.</text>
</comment>
<feature type="compositionally biased region" description="Polar residues" evidence="1">
    <location>
        <begin position="1"/>
        <end position="12"/>
    </location>
</feature>
<sequence length="87" mass="10410">MQTETLYSNTRYTPPATESPKQTPPKPDLFGIQAAWLHFANEIEVRRLAKLHMRMERRKRGLDDLISERQRIMNRCIRRMRRSNGKN</sequence>
<dbReference type="RefSeq" id="WP_184568166.1">
    <property type="nucleotide sequence ID" value="NZ_JACIEI010000022.1"/>
</dbReference>
<dbReference type="Proteomes" id="UP000530268">
    <property type="component" value="Unassembled WGS sequence"/>
</dbReference>
<reference evidence="2 3" key="1">
    <citation type="submission" date="2020-08" db="EMBL/GenBank/DDBJ databases">
        <title>Genomic Encyclopedia of Type Strains, Phase IV (KMG-IV): sequencing the most valuable type-strain genomes for metagenomic binning, comparative biology and taxonomic classification.</title>
        <authorList>
            <person name="Goeker M."/>
        </authorList>
    </citation>
    <scope>NUCLEOTIDE SEQUENCE [LARGE SCALE GENOMIC DNA]</scope>
    <source>
        <strain evidence="2 3">DSM 102234</strain>
    </source>
</reference>
<evidence type="ECO:0000313" key="2">
    <source>
        <dbReference type="EMBL" id="MBB3995916.1"/>
    </source>
</evidence>
<dbReference type="AlphaFoldDB" id="A0A7W6E702"/>
<accession>A0A7W6E702</accession>
<protein>
    <submittedName>
        <fullName evidence="2">Uncharacterized protein</fullName>
    </submittedName>
</protein>
<keyword evidence="3" id="KW-1185">Reference proteome</keyword>
<feature type="region of interest" description="Disordered" evidence="1">
    <location>
        <begin position="1"/>
        <end position="26"/>
    </location>
</feature>
<name>A0A7W6E702_9RHOB</name>
<evidence type="ECO:0000313" key="3">
    <source>
        <dbReference type="Proteomes" id="UP000530268"/>
    </source>
</evidence>
<organism evidence="2 3">
    <name type="scientific">Sulfitobacter undariae</name>
    <dbReference type="NCBI Taxonomy" id="1563671"/>
    <lineage>
        <taxon>Bacteria</taxon>
        <taxon>Pseudomonadati</taxon>
        <taxon>Pseudomonadota</taxon>
        <taxon>Alphaproteobacteria</taxon>
        <taxon>Rhodobacterales</taxon>
        <taxon>Roseobacteraceae</taxon>
        <taxon>Sulfitobacter</taxon>
    </lineage>
</organism>
<gene>
    <name evidence="2" type="ORF">GGR95_003582</name>
</gene>
<proteinExistence type="predicted"/>